<organism evidence="2 3">
    <name type="scientific">Mariniblastus fucicola</name>
    <dbReference type="NCBI Taxonomy" id="980251"/>
    <lineage>
        <taxon>Bacteria</taxon>
        <taxon>Pseudomonadati</taxon>
        <taxon>Planctomycetota</taxon>
        <taxon>Planctomycetia</taxon>
        <taxon>Pirellulales</taxon>
        <taxon>Pirellulaceae</taxon>
        <taxon>Mariniblastus</taxon>
    </lineage>
</organism>
<accession>A0A5B9PD32</accession>
<dbReference type="OrthoDB" id="278173at2"/>
<dbReference type="STRING" id="980251.GCA_001642875_02899"/>
<keyword evidence="1" id="KW-0812">Transmembrane</keyword>
<reference evidence="2 3" key="1">
    <citation type="submission" date="2019-08" db="EMBL/GenBank/DDBJ databases">
        <title>Deep-cultivation of Planctomycetes and their phenomic and genomic characterization uncovers novel biology.</title>
        <authorList>
            <person name="Wiegand S."/>
            <person name="Jogler M."/>
            <person name="Boedeker C."/>
            <person name="Pinto D."/>
            <person name="Vollmers J."/>
            <person name="Rivas-Marin E."/>
            <person name="Kohn T."/>
            <person name="Peeters S.H."/>
            <person name="Heuer A."/>
            <person name="Rast P."/>
            <person name="Oberbeckmann S."/>
            <person name="Bunk B."/>
            <person name="Jeske O."/>
            <person name="Meyerdierks A."/>
            <person name="Storesund J.E."/>
            <person name="Kallscheuer N."/>
            <person name="Luecker S."/>
            <person name="Lage O.M."/>
            <person name="Pohl T."/>
            <person name="Merkel B.J."/>
            <person name="Hornburger P."/>
            <person name="Mueller R.-W."/>
            <person name="Bruemmer F."/>
            <person name="Labrenz M."/>
            <person name="Spormann A.M."/>
            <person name="Op den Camp H."/>
            <person name="Overmann J."/>
            <person name="Amann R."/>
            <person name="Jetten M.S.M."/>
            <person name="Mascher T."/>
            <person name="Medema M.H."/>
            <person name="Devos D.P."/>
            <person name="Kaster A.-K."/>
            <person name="Ovreas L."/>
            <person name="Rohde M."/>
            <person name="Galperin M.Y."/>
            <person name="Jogler C."/>
        </authorList>
    </citation>
    <scope>NUCLEOTIDE SEQUENCE [LARGE SCALE GENOMIC DNA]</scope>
    <source>
        <strain evidence="2 3">FC18</strain>
    </source>
</reference>
<keyword evidence="3" id="KW-1185">Reference proteome</keyword>
<keyword evidence="1" id="KW-0472">Membrane</keyword>
<evidence type="ECO:0008006" key="4">
    <source>
        <dbReference type="Google" id="ProtNLM"/>
    </source>
</evidence>
<protein>
    <recommendedName>
        <fullName evidence="4">Double zinc ribbon</fullName>
    </recommendedName>
</protein>
<dbReference type="EMBL" id="CP042912">
    <property type="protein sequence ID" value="QEG20951.1"/>
    <property type="molecule type" value="Genomic_DNA"/>
</dbReference>
<sequence length="605" mass="66858">MIKFNCSGCQKAIGVDEKYAGRLIKCPACENATRVPNAEPKIPTATSPANPVFEATMAHVPKAPANPVCPSCQTELFNPSDSMCGACGHVLDQISSAKAPIAPRPTGRTADVAAPVTATPVGMSGGLPVNPAIASSASASPYATQVDAPKDGYGYDPSYQTSSKMEPSTGRSIGAWFAAVGVGLFLALIWGVLASFFGTGAQIFAWAIGAVVGCIAGLIARNPSLRFCLATTAGALLCMLFGRLVSAWVIMFVVSGMSSIQQFGMSMIPDTGVSIGVMEEMNSNGEFEGDEKDLAEMKIKSFFSNEDYSTSIEYDEMEWETEIELDKKVREVVREMSDEEQQAILEKVREAHPEWMDQPWHYDAIMDSMLVNEQIEDEGLLAHARSELAKLDSDYDEEYFRNTTRNEMDERGEKLRELVLEKYVAMDDQERKDAIRSARINHPSWTPVQHEFLVMLDAMAESGDIPDHLKAKAKSTINIELKGIYDDAFDYDEDEEYDYEAQQELENELKAVVNAELLKLDQDEIDTMIAKAQEKYPSWDPQINQEVFDELSDGFGEVIDRFESDGTFWSSLRTRFKALDFVWLTLGLISAFAIVYTLGQSGKKR</sequence>
<feature type="transmembrane region" description="Helical" evidence="1">
    <location>
        <begin position="227"/>
        <end position="254"/>
    </location>
</feature>
<feature type="transmembrane region" description="Helical" evidence="1">
    <location>
        <begin position="581"/>
        <end position="599"/>
    </location>
</feature>
<dbReference type="KEGG" id="mff:MFFC18_08020"/>
<proteinExistence type="predicted"/>
<evidence type="ECO:0000313" key="3">
    <source>
        <dbReference type="Proteomes" id="UP000322214"/>
    </source>
</evidence>
<evidence type="ECO:0000256" key="1">
    <source>
        <dbReference type="SAM" id="Phobius"/>
    </source>
</evidence>
<name>A0A5B9PD32_9BACT</name>
<dbReference type="RefSeq" id="WP_148618622.1">
    <property type="nucleotide sequence ID" value="NZ_CP042912.1"/>
</dbReference>
<feature type="transmembrane region" description="Helical" evidence="1">
    <location>
        <begin position="173"/>
        <end position="197"/>
    </location>
</feature>
<keyword evidence="1" id="KW-1133">Transmembrane helix</keyword>
<evidence type="ECO:0000313" key="2">
    <source>
        <dbReference type="EMBL" id="QEG20951.1"/>
    </source>
</evidence>
<dbReference type="Proteomes" id="UP000322214">
    <property type="component" value="Chromosome"/>
</dbReference>
<feature type="transmembrane region" description="Helical" evidence="1">
    <location>
        <begin position="203"/>
        <end position="220"/>
    </location>
</feature>
<dbReference type="AlphaFoldDB" id="A0A5B9PD32"/>
<gene>
    <name evidence="2" type="ORF">MFFC18_08020</name>
</gene>